<evidence type="ECO:0000256" key="7">
    <source>
        <dbReference type="ARBA" id="ARBA00022723"/>
    </source>
</evidence>
<dbReference type="Gene3D" id="1.20.950.20">
    <property type="entry name" value="Transmembrane di-heme cytochromes, Chain C"/>
    <property type="match status" value="1"/>
</dbReference>
<evidence type="ECO:0000256" key="6">
    <source>
        <dbReference type="ARBA" id="ARBA00022692"/>
    </source>
</evidence>
<dbReference type="GO" id="GO:0020037">
    <property type="term" value="F:heme binding"/>
    <property type="evidence" value="ECO:0007669"/>
    <property type="project" value="TreeGrafter"/>
</dbReference>
<keyword evidence="5" id="KW-0349">Heme</keyword>
<dbReference type="FunFam" id="1.20.950.20:FF:000003">
    <property type="entry name" value="Ni/Fe-hydrogenase 1 b-type cytochrome subunit"/>
    <property type="match status" value="1"/>
</dbReference>
<feature type="transmembrane region" description="Helical" evidence="13">
    <location>
        <begin position="92"/>
        <end position="117"/>
    </location>
</feature>
<dbReference type="PANTHER" id="PTHR30485">
    <property type="entry name" value="NI/FE-HYDROGENASE 1 B-TYPE CYTOCHROME SUBUNIT"/>
    <property type="match status" value="1"/>
</dbReference>
<feature type="transmembrane region" description="Helical" evidence="13">
    <location>
        <begin position="219"/>
        <end position="236"/>
    </location>
</feature>
<accession>A0A2T5K9U4</accession>
<keyword evidence="7" id="KW-0479">Metal-binding</keyword>
<keyword evidence="4" id="KW-1003">Cell membrane</keyword>
<evidence type="ECO:0000313" key="16">
    <source>
        <dbReference type="Proteomes" id="UP000244060"/>
    </source>
</evidence>
<keyword evidence="9 13" id="KW-1133">Transmembrane helix</keyword>
<dbReference type="GO" id="GO:0005506">
    <property type="term" value="F:iron ion binding"/>
    <property type="evidence" value="ECO:0007669"/>
    <property type="project" value="InterPro"/>
</dbReference>
<evidence type="ECO:0000256" key="13">
    <source>
        <dbReference type="SAM" id="Phobius"/>
    </source>
</evidence>
<keyword evidence="16" id="KW-1185">Reference proteome</keyword>
<evidence type="ECO:0000256" key="4">
    <source>
        <dbReference type="ARBA" id="ARBA00022475"/>
    </source>
</evidence>
<dbReference type="InterPro" id="IPR016174">
    <property type="entry name" value="Di-haem_cyt_TM"/>
</dbReference>
<keyword evidence="10" id="KW-0408">Iron</keyword>
<evidence type="ECO:0000313" key="15">
    <source>
        <dbReference type="EMBL" id="PTR19169.1"/>
    </source>
</evidence>
<dbReference type="GO" id="GO:0009055">
    <property type="term" value="F:electron transfer activity"/>
    <property type="evidence" value="ECO:0007669"/>
    <property type="project" value="InterPro"/>
</dbReference>
<dbReference type="NCBIfam" id="TIGR02125">
    <property type="entry name" value="CytB-hydogenase"/>
    <property type="match status" value="1"/>
</dbReference>
<keyword evidence="8" id="KW-0249">Electron transport</keyword>
<sequence>MAMDTEVVTIHVPNPKAPLPLEASRKTGTARPEDIESIFHKTSVYVYEVPVRVWHWLNAAMIFILIGTGYLIASPLPTMEMAEATDQFVMGYIRFAHFAAGQLLTVAFAARILWAFFGNVHSRQMFKLPIHNLRWIRELIFELKWYLFLVPEPRKYVGHNPLAHAAMFFFITLGMTFMIVTGFALYAEGTGQGSFYDTAFGWVLGLVGNSQRLHTFHHLGMWAIVVFTIIHVYAAIREDIMSRQSMLSTIVSGWRTFKDDRVE</sequence>
<evidence type="ECO:0000256" key="9">
    <source>
        <dbReference type="ARBA" id="ARBA00022989"/>
    </source>
</evidence>
<evidence type="ECO:0000256" key="2">
    <source>
        <dbReference type="ARBA" id="ARBA00008622"/>
    </source>
</evidence>
<dbReference type="Proteomes" id="UP000244060">
    <property type="component" value="Unassembled WGS sequence"/>
</dbReference>
<evidence type="ECO:0000256" key="8">
    <source>
        <dbReference type="ARBA" id="ARBA00022982"/>
    </source>
</evidence>
<evidence type="ECO:0000256" key="12">
    <source>
        <dbReference type="ARBA" id="ARBA00072962"/>
    </source>
</evidence>
<protein>
    <recommendedName>
        <fullName evidence="12">Probable Ni/Fe-hydrogenase B-type cytochrome subunit</fullName>
    </recommendedName>
</protein>
<dbReference type="InterPro" id="IPR011577">
    <property type="entry name" value="Cyt_b561_bac/Ni-Hgenase"/>
</dbReference>
<comment type="caution">
    <text evidence="15">The sequence shown here is derived from an EMBL/GenBank/DDBJ whole genome shotgun (WGS) entry which is preliminary data.</text>
</comment>
<feature type="domain" description="Cytochrome b561 bacterial/Ni-hydrogenase" evidence="14">
    <location>
        <begin position="46"/>
        <end position="253"/>
    </location>
</feature>
<dbReference type="InterPro" id="IPR051542">
    <property type="entry name" value="Hydrogenase_cytochrome"/>
</dbReference>
<name>A0A2T5K9U4_9RHOB</name>
<evidence type="ECO:0000259" key="14">
    <source>
        <dbReference type="Pfam" id="PF01292"/>
    </source>
</evidence>
<feature type="transmembrane region" description="Helical" evidence="13">
    <location>
        <begin position="162"/>
        <end position="187"/>
    </location>
</feature>
<proteinExistence type="inferred from homology"/>
<dbReference type="SUPFAM" id="SSF81342">
    <property type="entry name" value="Transmembrane di-heme cytochromes"/>
    <property type="match status" value="1"/>
</dbReference>
<dbReference type="GO" id="GO:0005886">
    <property type="term" value="C:plasma membrane"/>
    <property type="evidence" value="ECO:0007669"/>
    <property type="project" value="UniProtKB-SubCell"/>
</dbReference>
<dbReference type="PROSITE" id="PS00883">
    <property type="entry name" value="NI_HGENASE_CYTB_2"/>
    <property type="match status" value="1"/>
</dbReference>
<comment type="similarity">
    <text evidence="2">Belongs to the HupC/HyaC/HydC family.</text>
</comment>
<gene>
    <name evidence="15" type="ORF">C8J28_10510</name>
</gene>
<evidence type="ECO:0000256" key="10">
    <source>
        <dbReference type="ARBA" id="ARBA00023004"/>
    </source>
</evidence>
<dbReference type="Pfam" id="PF01292">
    <property type="entry name" value="Ni_hydr_CYTB"/>
    <property type="match status" value="1"/>
</dbReference>
<comment type="subcellular location">
    <subcellularLocation>
        <location evidence="1">Cell membrane</location>
        <topology evidence="1">Multi-pass membrane protein</topology>
    </subcellularLocation>
</comment>
<keyword evidence="6 13" id="KW-0812">Transmembrane</keyword>
<dbReference type="InterPro" id="IPR000516">
    <property type="entry name" value="Ni-dep_Hydgase_cyt-B"/>
</dbReference>
<feature type="transmembrane region" description="Helical" evidence="13">
    <location>
        <begin position="53"/>
        <end position="72"/>
    </location>
</feature>
<evidence type="ECO:0000256" key="1">
    <source>
        <dbReference type="ARBA" id="ARBA00004651"/>
    </source>
</evidence>
<dbReference type="GO" id="GO:0022904">
    <property type="term" value="P:respiratory electron transport chain"/>
    <property type="evidence" value="ECO:0007669"/>
    <property type="project" value="InterPro"/>
</dbReference>
<evidence type="ECO:0000256" key="11">
    <source>
        <dbReference type="ARBA" id="ARBA00023136"/>
    </source>
</evidence>
<organism evidence="15 16">
    <name type="scientific">Cereibacter azotoformans</name>
    <dbReference type="NCBI Taxonomy" id="43057"/>
    <lineage>
        <taxon>Bacteria</taxon>
        <taxon>Pseudomonadati</taxon>
        <taxon>Pseudomonadota</taxon>
        <taxon>Alphaproteobacteria</taxon>
        <taxon>Rhodobacterales</taxon>
        <taxon>Paracoccaceae</taxon>
        <taxon>Cereibacter</taxon>
    </lineage>
</organism>
<evidence type="ECO:0000256" key="3">
    <source>
        <dbReference type="ARBA" id="ARBA00022448"/>
    </source>
</evidence>
<keyword evidence="3" id="KW-0813">Transport</keyword>
<evidence type="ECO:0000256" key="5">
    <source>
        <dbReference type="ARBA" id="ARBA00022617"/>
    </source>
</evidence>
<reference evidence="15 16" key="1">
    <citation type="submission" date="2018-04" db="EMBL/GenBank/DDBJ databases">
        <title>Genomic Encyclopedia of Type Strains, Phase III (KMG-III): the genomes of soil and plant-associated and newly described type strains.</title>
        <authorList>
            <person name="Whitman W."/>
        </authorList>
    </citation>
    <scope>NUCLEOTIDE SEQUENCE [LARGE SCALE GENOMIC DNA]</scope>
    <source>
        <strain evidence="15 16">KA25</strain>
    </source>
</reference>
<dbReference type="PANTHER" id="PTHR30485:SF0">
    <property type="entry name" value="NI_FE-HYDROGENASE 1 B-TYPE CYTOCHROME SUBUNIT-RELATED"/>
    <property type="match status" value="1"/>
</dbReference>
<dbReference type="EMBL" id="QAOT01000005">
    <property type="protein sequence ID" value="PTR19169.1"/>
    <property type="molecule type" value="Genomic_DNA"/>
</dbReference>
<dbReference type="AlphaFoldDB" id="A0A2T5K9U4"/>
<dbReference type="PRINTS" id="PR00161">
    <property type="entry name" value="NIHGNASECYTB"/>
</dbReference>
<keyword evidence="11 13" id="KW-0472">Membrane</keyword>